<sequence>MVTILPNFQVEPVVVGRPIHIETFRNNSFDPGFNRVSFDIDGPGQFRSTILHQPAT</sequence>
<evidence type="ECO:0000313" key="1">
    <source>
        <dbReference type="EMBL" id="RBP35707.1"/>
    </source>
</evidence>
<keyword evidence="2" id="KW-1185">Reference proteome</keyword>
<proteinExistence type="predicted"/>
<evidence type="ECO:0000313" key="2">
    <source>
        <dbReference type="Proteomes" id="UP000253426"/>
    </source>
</evidence>
<comment type="caution">
    <text evidence="1">The sequence shown here is derived from an EMBL/GenBank/DDBJ whole genome shotgun (WGS) entry which is preliminary data.</text>
</comment>
<protein>
    <submittedName>
        <fullName evidence="1">Uncharacterized protein</fullName>
    </submittedName>
</protein>
<organism evidence="1 2">
    <name type="scientific">Roseimicrobium gellanilyticum</name>
    <dbReference type="NCBI Taxonomy" id="748857"/>
    <lineage>
        <taxon>Bacteria</taxon>
        <taxon>Pseudomonadati</taxon>
        <taxon>Verrucomicrobiota</taxon>
        <taxon>Verrucomicrobiia</taxon>
        <taxon>Verrucomicrobiales</taxon>
        <taxon>Verrucomicrobiaceae</taxon>
        <taxon>Roseimicrobium</taxon>
    </lineage>
</organism>
<accession>A0A366H1U3</accession>
<name>A0A366H1U3_9BACT</name>
<dbReference type="AlphaFoldDB" id="A0A366H1U3"/>
<dbReference type="EMBL" id="QNRR01000020">
    <property type="protein sequence ID" value="RBP35707.1"/>
    <property type="molecule type" value="Genomic_DNA"/>
</dbReference>
<dbReference type="Proteomes" id="UP000253426">
    <property type="component" value="Unassembled WGS sequence"/>
</dbReference>
<reference evidence="1 2" key="1">
    <citation type="submission" date="2018-06" db="EMBL/GenBank/DDBJ databases">
        <title>Genomic Encyclopedia of Type Strains, Phase IV (KMG-IV): sequencing the most valuable type-strain genomes for metagenomic binning, comparative biology and taxonomic classification.</title>
        <authorList>
            <person name="Goeker M."/>
        </authorList>
    </citation>
    <scope>NUCLEOTIDE SEQUENCE [LARGE SCALE GENOMIC DNA]</scope>
    <source>
        <strain evidence="1 2">DSM 25532</strain>
    </source>
</reference>
<gene>
    <name evidence="1" type="ORF">DES53_12076</name>
</gene>